<protein>
    <submittedName>
        <fullName evidence="1">Uncharacterized protein</fullName>
    </submittedName>
</protein>
<proteinExistence type="predicted"/>
<dbReference type="Proteomes" id="UP000052976">
    <property type="component" value="Unassembled WGS sequence"/>
</dbReference>
<reference evidence="1 2" key="1">
    <citation type="submission" date="2014-04" db="EMBL/GenBank/DDBJ databases">
        <title>Genome evolution of avian class.</title>
        <authorList>
            <person name="Zhang G."/>
            <person name="Li C."/>
        </authorList>
    </citation>
    <scope>NUCLEOTIDE SEQUENCE [LARGE SCALE GENOMIC DNA]</scope>
    <source>
        <strain evidence="1">BGI_N302</strain>
    </source>
</reference>
<evidence type="ECO:0000313" key="2">
    <source>
        <dbReference type="Proteomes" id="UP000052976"/>
    </source>
</evidence>
<feature type="non-terminal residue" evidence="1">
    <location>
        <position position="1"/>
    </location>
</feature>
<organism evidence="1 2">
    <name type="scientific">Corvus brachyrhynchos</name>
    <name type="common">American crow</name>
    <dbReference type="NCBI Taxonomy" id="85066"/>
    <lineage>
        <taxon>Eukaryota</taxon>
        <taxon>Metazoa</taxon>
        <taxon>Chordata</taxon>
        <taxon>Craniata</taxon>
        <taxon>Vertebrata</taxon>
        <taxon>Euteleostomi</taxon>
        <taxon>Archelosauria</taxon>
        <taxon>Archosauria</taxon>
        <taxon>Dinosauria</taxon>
        <taxon>Saurischia</taxon>
        <taxon>Theropoda</taxon>
        <taxon>Coelurosauria</taxon>
        <taxon>Aves</taxon>
        <taxon>Neognathae</taxon>
        <taxon>Neoaves</taxon>
        <taxon>Telluraves</taxon>
        <taxon>Australaves</taxon>
        <taxon>Passeriformes</taxon>
        <taxon>Corvoidea</taxon>
        <taxon>Corvidae</taxon>
        <taxon>Corvus</taxon>
    </lineage>
</organism>
<keyword evidence="2" id="KW-1185">Reference proteome</keyword>
<feature type="non-terminal residue" evidence="1">
    <location>
        <position position="121"/>
    </location>
</feature>
<dbReference type="EMBL" id="KK719676">
    <property type="protein sequence ID" value="KFO65033.1"/>
    <property type="molecule type" value="Genomic_DNA"/>
</dbReference>
<name>A0A091F4H8_CORBR</name>
<accession>A0A091F4H8</accession>
<sequence length="121" mass="13349">AQGIIKELELSFSISFEFSPDAGSTAETKEHAEWVALALSMSCRLCFNAGVFEALWEAFLGCVVACMTWLVERRLLTCSLWGLFTGNSTLISLARSTGFFCTFIEDNCLGEPTREGEETDD</sequence>
<evidence type="ECO:0000313" key="1">
    <source>
        <dbReference type="EMBL" id="KFO65033.1"/>
    </source>
</evidence>
<dbReference type="AlphaFoldDB" id="A0A091F4H8"/>
<gene>
    <name evidence="1" type="ORF">N302_04133</name>
</gene>